<evidence type="ECO:0000256" key="1">
    <source>
        <dbReference type="ARBA" id="ARBA00022741"/>
    </source>
</evidence>
<dbReference type="InterPro" id="IPR027417">
    <property type="entry name" value="P-loop_NTPase"/>
</dbReference>
<dbReference type="GO" id="GO:0003924">
    <property type="term" value="F:GTPase activity"/>
    <property type="evidence" value="ECO:0007669"/>
    <property type="project" value="InterPro"/>
</dbReference>
<dbReference type="InterPro" id="IPR020849">
    <property type="entry name" value="Small_GTPase_Ras-type"/>
</dbReference>
<keyword evidence="2" id="KW-0342">GTP-binding</keyword>
<evidence type="ECO:0000256" key="2">
    <source>
        <dbReference type="ARBA" id="ARBA00023134"/>
    </source>
</evidence>
<dbReference type="EMBL" id="HBIM01009408">
    <property type="protein sequence ID" value="CAE0410503.1"/>
    <property type="molecule type" value="Transcribed_RNA"/>
</dbReference>
<organism evidence="3">
    <name type="scientific">Amphora coffeiformis</name>
    <dbReference type="NCBI Taxonomy" id="265554"/>
    <lineage>
        <taxon>Eukaryota</taxon>
        <taxon>Sar</taxon>
        <taxon>Stramenopiles</taxon>
        <taxon>Ochrophyta</taxon>
        <taxon>Bacillariophyta</taxon>
        <taxon>Bacillariophyceae</taxon>
        <taxon>Bacillariophycidae</taxon>
        <taxon>Thalassiophysales</taxon>
        <taxon>Catenulaceae</taxon>
        <taxon>Amphora</taxon>
    </lineage>
</organism>
<dbReference type="NCBIfam" id="TIGR00231">
    <property type="entry name" value="small_GTP"/>
    <property type="match status" value="1"/>
</dbReference>
<dbReference type="PANTHER" id="PTHR24070">
    <property type="entry name" value="RAS, DI-RAS, AND RHEB FAMILY MEMBERS OF SMALL GTPASE SUPERFAMILY"/>
    <property type="match status" value="1"/>
</dbReference>
<name>A0A7S3L3I0_9STRA</name>
<dbReference type="FunFam" id="3.40.50.300:FF:001447">
    <property type="entry name" value="Ras-related protein Rab-1B"/>
    <property type="match status" value="1"/>
</dbReference>
<dbReference type="Pfam" id="PF00071">
    <property type="entry name" value="Ras"/>
    <property type="match status" value="1"/>
</dbReference>
<protein>
    <submittedName>
        <fullName evidence="3">Uncharacterized protein</fullName>
    </submittedName>
</protein>
<dbReference type="GO" id="GO:0007165">
    <property type="term" value="P:signal transduction"/>
    <property type="evidence" value="ECO:0007669"/>
    <property type="project" value="InterPro"/>
</dbReference>
<dbReference type="SUPFAM" id="SSF52540">
    <property type="entry name" value="P-loop containing nucleoside triphosphate hydrolases"/>
    <property type="match status" value="1"/>
</dbReference>
<dbReference type="Gene3D" id="3.40.50.300">
    <property type="entry name" value="P-loop containing nucleotide triphosphate hydrolases"/>
    <property type="match status" value="1"/>
</dbReference>
<dbReference type="PROSITE" id="PS51419">
    <property type="entry name" value="RAB"/>
    <property type="match status" value="1"/>
</dbReference>
<reference evidence="3" key="1">
    <citation type="submission" date="2021-01" db="EMBL/GenBank/DDBJ databases">
        <authorList>
            <person name="Corre E."/>
            <person name="Pelletier E."/>
            <person name="Niang G."/>
            <person name="Scheremetjew M."/>
            <person name="Finn R."/>
            <person name="Kale V."/>
            <person name="Holt S."/>
            <person name="Cochrane G."/>
            <person name="Meng A."/>
            <person name="Brown T."/>
            <person name="Cohen L."/>
        </authorList>
    </citation>
    <scope>NUCLEOTIDE SEQUENCE</scope>
    <source>
        <strain evidence="3">CCMP127</strain>
    </source>
</reference>
<dbReference type="AlphaFoldDB" id="A0A7S3L3I0"/>
<evidence type="ECO:0000313" key="3">
    <source>
        <dbReference type="EMBL" id="CAE0410503.1"/>
    </source>
</evidence>
<dbReference type="SMART" id="SM00173">
    <property type="entry name" value="RAS"/>
    <property type="match status" value="1"/>
</dbReference>
<dbReference type="GO" id="GO:0005525">
    <property type="term" value="F:GTP binding"/>
    <property type="evidence" value="ECO:0007669"/>
    <property type="project" value="UniProtKB-KW"/>
</dbReference>
<dbReference type="SMART" id="SM00174">
    <property type="entry name" value="RHO"/>
    <property type="match status" value="1"/>
</dbReference>
<keyword evidence="1" id="KW-0547">Nucleotide-binding</keyword>
<dbReference type="SMART" id="SM00175">
    <property type="entry name" value="RAB"/>
    <property type="match status" value="1"/>
</dbReference>
<dbReference type="GO" id="GO:0016020">
    <property type="term" value="C:membrane"/>
    <property type="evidence" value="ECO:0007669"/>
    <property type="project" value="InterPro"/>
</dbReference>
<gene>
    <name evidence="3" type="ORF">ACOF00016_LOCUS7964</name>
</gene>
<accession>A0A7S3L3I0</accession>
<dbReference type="InterPro" id="IPR001806">
    <property type="entry name" value="Small_GTPase"/>
</dbReference>
<proteinExistence type="predicted"/>
<dbReference type="PROSITE" id="PS51421">
    <property type="entry name" value="RAS"/>
    <property type="match status" value="1"/>
</dbReference>
<dbReference type="InterPro" id="IPR005225">
    <property type="entry name" value="Small_GTP-bd"/>
</dbReference>
<dbReference type="PRINTS" id="PR00449">
    <property type="entry name" value="RASTRNSFRMNG"/>
</dbReference>
<dbReference type="PROSITE" id="PS51420">
    <property type="entry name" value="RHO"/>
    <property type="match status" value="1"/>
</dbReference>
<sequence>MNKGKEPSLVHRKVAILGNRSVGKSSLANSFVTGTFSETYVPTIETTHSKTIRFRKVHFATDIVDTAGMDEYSRLSRNASLGVQGYVLVFSIVNRHSFEQIIQVNKILISTLGDSPDVPRVLVGTHRDLNESRQVKYNDAQRLADSWGVPYLECSSRTGENVADVFHTLLKEIEKDDGLLAEAGEGGCCIL</sequence>